<evidence type="ECO:0000256" key="5">
    <source>
        <dbReference type="ARBA" id="ARBA00023010"/>
    </source>
</evidence>
<dbReference type="GO" id="GO:0017056">
    <property type="term" value="F:structural constituent of nuclear pore"/>
    <property type="evidence" value="ECO:0007669"/>
    <property type="project" value="InterPro"/>
</dbReference>
<dbReference type="Proteomes" id="UP000094565">
    <property type="component" value="Chromosome 4"/>
</dbReference>
<name>A0A1B2JH60_PICPA</name>
<accession>A0A1B2JH60</accession>
<dbReference type="EMBL" id="CP014587">
    <property type="protein sequence ID" value="ANZ77377.1"/>
    <property type="molecule type" value="Genomic_DNA"/>
</dbReference>
<evidence type="ECO:0000256" key="4">
    <source>
        <dbReference type="ARBA" id="ARBA00022927"/>
    </source>
</evidence>
<evidence type="ECO:0000256" key="1">
    <source>
        <dbReference type="ARBA" id="ARBA00004567"/>
    </source>
</evidence>
<keyword evidence="6" id="KW-0906">Nuclear pore complex</keyword>
<evidence type="ECO:0000256" key="6">
    <source>
        <dbReference type="ARBA" id="ARBA00023132"/>
    </source>
</evidence>
<protein>
    <submittedName>
        <fullName evidence="8">BA75_04393T0</fullName>
    </submittedName>
</protein>
<dbReference type="PANTHER" id="PTHR13257">
    <property type="entry name" value="NUCLEOPORIN NUP84-RELATED"/>
    <property type="match status" value="1"/>
</dbReference>
<evidence type="ECO:0000313" key="9">
    <source>
        <dbReference type="Proteomes" id="UP000094565"/>
    </source>
</evidence>
<keyword evidence="9" id="KW-1185">Reference proteome</keyword>
<dbReference type="OrthoDB" id="341482at2759"/>
<organism evidence="8 9">
    <name type="scientific">Komagataella pastoris</name>
    <name type="common">Yeast</name>
    <name type="synonym">Pichia pastoris</name>
    <dbReference type="NCBI Taxonomy" id="4922"/>
    <lineage>
        <taxon>Eukaryota</taxon>
        <taxon>Fungi</taxon>
        <taxon>Dikarya</taxon>
        <taxon>Ascomycota</taxon>
        <taxon>Saccharomycotina</taxon>
        <taxon>Pichiomycetes</taxon>
        <taxon>Pichiales</taxon>
        <taxon>Pichiaceae</taxon>
        <taxon>Komagataella</taxon>
    </lineage>
</organism>
<keyword evidence="4" id="KW-0653">Protein transport</keyword>
<keyword evidence="3" id="KW-0509">mRNA transport</keyword>
<keyword evidence="2" id="KW-0813">Transport</keyword>
<sequence length="739" mass="83303">MDLNHPIFKFTEDPGFNTSSEKLPEKSPLNFDLLCSRNNDELFLVTQRSIRTCNVHSSRYKLLQLSEPIGFEPVKALLNNSGTLMALYGAKNLMLVSLPTSEAVSSTADGMLYAKSQVVGNFNSTDICKVLFNEVSKAESNVVVLASDGCILSFDINLSSETPFHIFHLNEKVNRNGLGYGDTLNATSISFGSSVNAVGSLSLYVNTEIGDVYTIFPFFPNLLSVPLSFLEQLIDQTIGFAKGRPESIEAFVQLKLVSQMLKNTEKYPVEFKINKRTGLIEKHYVIPVKIDLINSMELQGPLIISEFPDELYAEDGIDICHISSLDQVILVSSWSNGSILVMRQQTDLCMKWRSKNIRNEIGSNNSSKLTVITHFKTQCKCLMFPSFNSVLIKDRNYHLLTVDDGEPKLSKLQNMSGSSFSDTVLGVTQLTGFADSNKAIILTKRAVEFVTLPTSVVVAPSLNILGRQVSKPVEKLIATVRENSLINMPFHEVYCFLKSIKQKNVEHLQTVSVGSFVSDEATLMEMQKFGDKMLHRIFALNKLSLMLLHRLALQQKEFKNQIRDYMKTKEKLNSHAAALRYMFIQYSNRLRRMKSRCSPIQSSLTALLCSLESSTRKSLPISAAEKAFFKELNLIKAKVVSREKGIQSQLKFLVNQIDYLQMKLQAYSKHKSNANASILIPTVKEVLASHRSLEFNSWKDMKERLIRNEQKSRETRQLLSKQLRLVNEKLAVLDLHESI</sequence>
<dbReference type="GO" id="GO:0000056">
    <property type="term" value="P:ribosomal small subunit export from nucleus"/>
    <property type="evidence" value="ECO:0007669"/>
    <property type="project" value="InterPro"/>
</dbReference>
<evidence type="ECO:0000256" key="3">
    <source>
        <dbReference type="ARBA" id="ARBA00022816"/>
    </source>
</evidence>
<dbReference type="GO" id="GO:0000055">
    <property type="term" value="P:ribosomal large subunit export from nucleus"/>
    <property type="evidence" value="ECO:0007669"/>
    <property type="project" value="InterPro"/>
</dbReference>
<dbReference type="GO" id="GO:0006406">
    <property type="term" value="P:mRNA export from nucleus"/>
    <property type="evidence" value="ECO:0007669"/>
    <property type="project" value="TreeGrafter"/>
</dbReference>
<dbReference type="AlphaFoldDB" id="A0A1B2JH60"/>
<comment type="subcellular location">
    <subcellularLocation>
        <location evidence="1">Nucleus</location>
        <location evidence="1">Nuclear pore complex</location>
    </subcellularLocation>
</comment>
<dbReference type="PANTHER" id="PTHR13257:SF0">
    <property type="entry name" value="NUCLEAR PORE COMPLEX PROTEIN NUP88"/>
    <property type="match status" value="1"/>
</dbReference>
<dbReference type="GO" id="GO:0006606">
    <property type="term" value="P:protein import into nucleus"/>
    <property type="evidence" value="ECO:0007669"/>
    <property type="project" value="TreeGrafter"/>
</dbReference>
<keyword evidence="7" id="KW-0539">Nucleus</keyword>
<reference evidence="8 9" key="1">
    <citation type="submission" date="2016-02" db="EMBL/GenBank/DDBJ databases">
        <title>Comparative genomic and transcriptomic foundation for Pichia pastoris.</title>
        <authorList>
            <person name="Love K.R."/>
            <person name="Shah K.A."/>
            <person name="Whittaker C.A."/>
            <person name="Wu J."/>
            <person name="Bartlett M.C."/>
            <person name="Ma D."/>
            <person name="Leeson R.L."/>
            <person name="Priest M."/>
            <person name="Young S.K."/>
            <person name="Love J.C."/>
        </authorList>
    </citation>
    <scope>NUCLEOTIDE SEQUENCE [LARGE SCALE GENOMIC DNA]</scope>
    <source>
        <strain evidence="8 9">ATCC 28485</strain>
    </source>
</reference>
<proteinExistence type="predicted"/>
<keyword evidence="5" id="KW-0811">Translocation</keyword>
<evidence type="ECO:0000256" key="7">
    <source>
        <dbReference type="ARBA" id="ARBA00023242"/>
    </source>
</evidence>
<dbReference type="InterPro" id="IPR037700">
    <property type="entry name" value="NUP88/NUP82"/>
</dbReference>
<gene>
    <name evidence="8" type="primary">NUP82</name>
    <name evidence="8" type="ORF">ATY40_BA7504393</name>
</gene>
<evidence type="ECO:0000256" key="2">
    <source>
        <dbReference type="ARBA" id="ARBA00022448"/>
    </source>
</evidence>
<evidence type="ECO:0000313" key="8">
    <source>
        <dbReference type="EMBL" id="ANZ77377.1"/>
    </source>
</evidence>
<dbReference type="GO" id="GO:0005643">
    <property type="term" value="C:nuclear pore"/>
    <property type="evidence" value="ECO:0007669"/>
    <property type="project" value="UniProtKB-SubCell"/>
</dbReference>